<comment type="similarity">
    <text evidence="7 10">Belongs to the fluoride channel Fluc/FEX (TC 1.A.43) family.</text>
</comment>
<comment type="subcellular location">
    <subcellularLocation>
        <location evidence="1 10">Cell membrane</location>
        <topology evidence="1 10">Multi-pass membrane protein</topology>
    </subcellularLocation>
</comment>
<keyword evidence="10" id="KW-0406">Ion transport</keyword>
<dbReference type="InterPro" id="IPR003691">
    <property type="entry name" value="FluC"/>
</dbReference>
<feature type="binding site" evidence="10">
    <location>
        <position position="76"/>
    </location>
    <ligand>
        <name>Na(+)</name>
        <dbReference type="ChEBI" id="CHEBI:29101"/>
        <note>structural</note>
    </ligand>
</feature>
<evidence type="ECO:0000256" key="10">
    <source>
        <dbReference type="HAMAP-Rule" id="MF_00454"/>
    </source>
</evidence>
<evidence type="ECO:0000256" key="4">
    <source>
        <dbReference type="ARBA" id="ARBA00022989"/>
    </source>
</evidence>
<feature type="binding site" evidence="10">
    <location>
        <position position="73"/>
    </location>
    <ligand>
        <name>Na(+)</name>
        <dbReference type="ChEBI" id="CHEBI:29101"/>
        <note>structural</note>
    </ligand>
</feature>
<organism evidence="11 12">
    <name type="scientific">Gordonia cholesterolivorans</name>
    <dbReference type="NCBI Taxonomy" id="559625"/>
    <lineage>
        <taxon>Bacteria</taxon>
        <taxon>Bacillati</taxon>
        <taxon>Actinomycetota</taxon>
        <taxon>Actinomycetes</taxon>
        <taxon>Mycobacteriales</taxon>
        <taxon>Gordoniaceae</taxon>
        <taxon>Gordonia</taxon>
    </lineage>
</organism>
<comment type="catalytic activity">
    <reaction evidence="8">
        <text>fluoride(in) = fluoride(out)</text>
        <dbReference type="Rhea" id="RHEA:76159"/>
        <dbReference type="ChEBI" id="CHEBI:17051"/>
    </reaction>
    <physiologicalReaction direction="left-to-right" evidence="8">
        <dbReference type="Rhea" id="RHEA:76160"/>
    </physiologicalReaction>
</comment>
<evidence type="ECO:0000256" key="1">
    <source>
        <dbReference type="ARBA" id="ARBA00004651"/>
    </source>
</evidence>
<keyword evidence="5 10" id="KW-0472">Membrane</keyword>
<name>A0ABN3H1J1_9ACTN</name>
<keyword evidence="10" id="KW-0915">Sodium</keyword>
<keyword evidence="10" id="KW-0813">Transport</keyword>
<comment type="function">
    <text evidence="9 10">Fluoride-specific ion channel. Important for reducing fluoride concentration in the cell, thus reducing its toxicity.</text>
</comment>
<evidence type="ECO:0000256" key="3">
    <source>
        <dbReference type="ARBA" id="ARBA00022692"/>
    </source>
</evidence>
<gene>
    <name evidence="10 11" type="primary">crcB</name>
    <name evidence="10" type="synonym">fluC</name>
    <name evidence="11" type="ORF">GCM10009855_00640</name>
</gene>
<evidence type="ECO:0000256" key="2">
    <source>
        <dbReference type="ARBA" id="ARBA00022475"/>
    </source>
</evidence>
<evidence type="ECO:0000256" key="7">
    <source>
        <dbReference type="ARBA" id="ARBA00035120"/>
    </source>
</evidence>
<proteinExistence type="inferred from homology"/>
<accession>A0ABN3H1J1</accession>
<keyword evidence="3 10" id="KW-0812">Transmembrane</keyword>
<keyword evidence="10" id="KW-0479">Metal-binding</keyword>
<reference evidence="11 12" key="1">
    <citation type="journal article" date="2019" name="Int. J. Syst. Evol. Microbiol.">
        <title>The Global Catalogue of Microorganisms (GCM) 10K type strain sequencing project: providing services to taxonomists for standard genome sequencing and annotation.</title>
        <authorList>
            <consortium name="The Broad Institute Genomics Platform"/>
            <consortium name="The Broad Institute Genome Sequencing Center for Infectious Disease"/>
            <person name="Wu L."/>
            <person name="Ma J."/>
        </authorList>
    </citation>
    <scope>NUCLEOTIDE SEQUENCE [LARGE SCALE GENOMIC DNA]</scope>
    <source>
        <strain evidence="11 12">JCM 16227</strain>
    </source>
</reference>
<dbReference type="Pfam" id="PF02537">
    <property type="entry name" value="CRCB"/>
    <property type="match status" value="1"/>
</dbReference>
<evidence type="ECO:0000256" key="6">
    <source>
        <dbReference type="ARBA" id="ARBA00023303"/>
    </source>
</evidence>
<keyword evidence="4 10" id="KW-1133">Transmembrane helix</keyword>
<keyword evidence="2 10" id="KW-1003">Cell membrane</keyword>
<evidence type="ECO:0000313" key="11">
    <source>
        <dbReference type="EMBL" id="GAA2365284.1"/>
    </source>
</evidence>
<sequence>MIVLAMMVGGGLGAVTRFVLDALMRTRKLTTAIGPTAIINILGSLLIGLIAGWATTGSLDSNWNVIIATGFCGGFTTFSTSMYETLFFGLTPRAVIYQASTLAGSVVACLLGLALTL</sequence>
<dbReference type="Proteomes" id="UP001501170">
    <property type="component" value="Unassembled WGS sequence"/>
</dbReference>
<dbReference type="HAMAP" id="MF_00454">
    <property type="entry name" value="FluC"/>
    <property type="match status" value="1"/>
</dbReference>
<feature type="transmembrane region" description="Helical" evidence="10">
    <location>
        <begin position="33"/>
        <end position="53"/>
    </location>
</feature>
<evidence type="ECO:0000256" key="9">
    <source>
        <dbReference type="ARBA" id="ARBA00049940"/>
    </source>
</evidence>
<keyword evidence="12" id="KW-1185">Reference proteome</keyword>
<comment type="activity regulation">
    <text evidence="10">Na(+) is not transported, but it plays an essential structural role and its presence is essential for fluoride channel function.</text>
</comment>
<keyword evidence="6 10" id="KW-0407">Ion channel</keyword>
<evidence type="ECO:0000256" key="5">
    <source>
        <dbReference type="ARBA" id="ARBA00023136"/>
    </source>
</evidence>
<protein>
    <recommendedName>
        <fullName evidence="10">Fluoride-specific ion channel FluC</fullName>
    </recommendedName>
</protein>
<comment type="caution">
    <text evidence="11">The sequence shown here is derived from an EMBL/GenBank/DDBJ whole genome shotgun (WGS) entry which is preliminary data.</text>
</comment>
<evidence type="ECO:0000313" key="12">
    <source>
        <dbReference type="Proteomes" id="UP001501170"/>
    </source>
</evidence>
<feature type="transmembrane region" description="Helical" evidence="10">
    <location>
        <begin position="65"/>
        <end position="83"/>
    </location>
</feature>
<dbReference type="EMBL" id="BAAARB010000001">
    <property type="protein sequence ID" value="GAA2365284.1"/>
    <property type="molecule type" value="Genomic_DNA"/>
</dbReference>
<dbReference type="RefSeq" id="WP_006894758.1">
    <property type="nucleotide sequence ID" value="NZ_BAAARB010000001.1"/>
</dbReference>
<feature type="transmembrane region" description="Helical" evidence="10">
    <location>
        <begin position="95"/>
        <end position="115"/>
    </location>
</feature>
<evidence type="ECO:0000256" key="8">
    <source>
        <dbReference type="ARBA" id="ARBA00035585"/>
    </source>
</evidence>